<protein>
    <recommendedName>
        <fullName evidence="3">NAD-dependent epimerase/dehydratase domain-containing protein</fullName>
    </recommendedName>
</protein>
<dbReference type="EMBL" id="BQKY01000003">
    <property type="protein sequence ID" value="GJN88542.1"/>
    <property type="molecule type" value="Genomic_DNA"/>
</dbReference>
<evidence type="ECO:0000259" key="3">
    <source>
        <dbReference type="Pfam" id="PF01370"/>
    </source>
</evidence>
<dbReference type="Gene3D" id="3.40.50.720">
    <property type="entry name" value="NAD(P)-binding Rossmann-like Domain"/>
    <property type="match status" value="1"/>
</dbReference>
<evidence type="ECO:0000313" key="5">
    <source>
        <dbReference type="Proteomes" id="UP001342314"/>
    </source>
</evidence>
<reference evidence="4 5" key="1">
    <citation type="submission" date="2021-12" db="EMBL/GenBank/DDBJ databases">
        <title>High titer production of polyol ester of fatty acids by Rhodotorula paludigena BS15 towards product separation-free biomass refinery.</title>
        <authorList>
            <person name="Mano J."/>
            <person name="Ono H."/>
            <person name="Tanaka T."/>
            <person name="Naito K."/>
            <person name="Sushida H."/>
            <person name="Ike M."/>
            <person name="Tokuyasu K."/>
            <person name="Kitaoka M."/>
        </authorList>
    </citation>
    <scope>NUCLEOTIDE SEQUENCE [LARGE SCALE GENOMIC DNA]</scope>
    <source>
        <strain evidence="4 5">BS15</strain>
    </source>
</reference>
<dbReference type="Pfam" id="PF01370">
    <property type="entry name" value="Epimerase"/>
    <property type="match status" value="1"/>
</dbReference>
<dbReference type="SUPFAM" id="SSF51735">
    <property type="entry name" value="NAD(P)-binding Rossmann-fold domains"/>
    <property type="match status" value="1"/>
</dbReference>
<sequence length="337" mass="36235">MSPSVNQVPNTDTTRLILVTGASGFVGSAVALELLNTGHSVRLPLRSQSQIDAWAGVYGKKYGNRLQLSLLQGAITADGVFDESLQGVDGVVHTASPADLQIKTSAEDDILKPAIEGALSILKSAAKVATVNFVAYVSPLELAPGLVVTEDRWNPTTYEEAAAFPDSPLRGALVYAASKALAERAAWDFVEREKPNFTFATIAPSIVQGHNPVPGAKSVAELRSTSHLMYKALWDKEQLPQPGTFEDYHTFIGVRDVARAHARAVTSHADIANGKRYLLAIPDTSMAEVAQAMANRVPELKSHLPPISKEDFRTAPFSWVADKAPTDFDFTCKSLPA</sequence>
<dbReference type="InterPro" id="IPR036291">
    <property type="entry name" value="NAD(P)-bd_dom_sf"/>
</dbReference>
<keyword evidence="5" id="KW-1185">Reference proteome</keyword>
<dbReference type="InterPro" id="IPR001509">
    <property type="entry name" value="Epimerase_deHydtase"/>
</dbReference>
<comment type="similarity">
    <text evidence="2">Belongs to the NAD(P)-dependent epimerase/dehydratase family. Dihydroflavonol-4-reductase subfamily.</text>
</comment>
<name>A0AAV5GGS0_9BASI</name>
<comment type="caution">
    <text evidence="4">The sequence shown here is derived from an EMBL/GenBank/DDBJ whole genome shotgun (WGS) entry which is preliminary data.</text>
</comment>
<dbReference type="GO" id="GO:0016616">
    <property type="term" value="F:oxidoreductase activity, acting on the CH-OH group of donors, NAD or NADP as acceptor"/>
    <property type="evidence" value="ECO:0007669"/>
    <property type="project" value="TreeGrafter"/>
</dbReference>
<dbReference type="AlphaFoldDB" id="A0AAV5GGS0"/>
<dbReference type="PANTHER" id="PTHR10366:SF564">
    <property type="entry name" value="STEROL-4-ALPHA-CARBOXYLATE 3-DEHYDROGENASE, DECARBOXYLATING"/>
    <property type="match status" value="1"/>
</dbReference>
<evidence type="ECO:0000313" key="4">
    <source>
        <dbReference type="EMBL" id="GJN88542.1"/>
    </source>
</evidence>
<dbReference type="Proteomes" id="UP001342314">
    <property type="component" value="Unassembled WGS sequence"/>
</dbReference>
<evidence type="ECO:0000256" key="1">
    <source>
        <dbReference type="ARBA" id="ARBA00023002"/>
    </source>
</evidence>
<accession>A0AAV5GGS0</accession>
<dbReference type="InterPro" id="IPR050425">
    <property type="entry name" value="NAD(P)_dehydrat-like"/>
</dbReference>
<proteinExistence type="inferred from homology"/>
<organism evidence="4 5">
    <name type="scientific">Rhodotorula paludigena</name>
    <dbReference type="NCBI Taxonomy" id="86838"/>
    <lineage>
        <taxon>Eukaryota</taxon>
        <taxon>Fungi</taxon>
        <taxon>Dikarya</taxon>
        <taxon>Basidiomycota</taxon>
        <taxon>Pucciniomycotina</taxon>
        <taxon>Microbotryomycetes</taxon>
        <taxon>Sporidiobolales</taxon>
        <taxon>Sporidiobolaceae</taxon>
        <taxon>Rhodotorula</taxon>
    </lineage>
</organism>
<keyword evidence="1" id="KW-0560">Oxidoreductase</keyword>
<feature type="domain" description="NAD-dependent epimerase/dehydratase" evidence="3">
    <location>
        <begin position="17"/>
        <end position="279"/>
    </location>
</feature>
<evidence type="ECO:0000256" key="2">
    <source>
        <dbReference type="ARBA" id="ARBA00023445"/>
    </source>
</evidence>
<gene>
    <name evidence="4" type="ORF">Rhopal_001508-T1</name>
</gene>
<dbReference type="PANTHER" id="PTHR10366">
    <property type="entry name" value="NAD DEPENDENT EPIMERASE/DEHYDRATASE"/>
    <property type="match status" value="1"/>
</dbReference>